<name>A0A644ZTL4_9ZZZZ</name>
<protein>
    <submittedName>
        <fullName evidence="1">Uncharacterized protein</fullName>
    </submittedName>
</protein>
<comment type="caution">
    <text evidence="1">The sequence shown here is derived from an EMBL/GenBank/DDBJ whole genome shotgun (WGS) entry which is preliminary data.</text>
</comment>
<sequence>MGPGDQHLRSSGGPANLHHVDLDVHSLHQLLAGDLLAGHQKRLGGLGPCADAQRDVSVSRVQPGDHAGENLMLLGVELLVHHASLGLPKALNDHLLTVTGGNAAKVRVVHGDVDHVANFVFGGKLFGLLQGHFVEGVHVVFLVHHVFLDKHLKRPALHIHVHDHVIHLILAIPFIGGDQRLDNFLQHKGLGDVPLLFNHLKRGENLIAIHADELLLLLASHCLYSFYDMIRLLRPFYLAAKNPRARRRRFFRRTPPAGAPTRCPPYQRSSHCRRCAR</sequence>
<evidence type="ECO:0000313" key="1">
    <source>
        <dbReference type="EMBL" id="MPM44086.1"/>
    </source>
</evidence>
<dbReference type="EMBL" id="VSSQ01010342">
    <property type="protein sequence ID" value="MPM44086.1"/>
    <property type="molecule type" value="Genomic_DNA"/>
</dbReference>
<organism evidence="1">
    <name type="scientific">bioreactor metagenome</name>
    <dbReference type="NCBI Taxonomy" id="1076179"/>
    <lineage>
        <taxon>unclassified sequences</taxon>
        <taxon>metagenomes</taxon>
        <taxon>ecological metagenomes</taxon>
    </lineage>
</organism>
<dbReference type="AlphaFoldDB" id="A0A644ZTL4"/>
<gene>
    <name evidence="1" type="ORF">SDC9_90764</name>
</gene>
<accession>A0A644ZTL4</accession>
<proteinExistence type="predicted"/>
<reference evidence="1" key="1">
    <citation type="submission" date="2019-08" db="EMBL/GenBank/DDBJ databases">
        <authorList>
            <person name="Kucharzyk K."/>
            <person name="Murdoch R.W."/>
            <person name="Higgins S."/>
            <person name="Loffler F."/>
        </authorList>
    </citation>
    <scope>NUCLEOTIDE SEQUENCE</scope>
</reference>